<sequence length="331" mass="36723">MAGGGTGHRGHGRKGERPALGSREASTRSLRFRFLLDLQPSTTMPYLPIRGAQLYYEDTGGPGEPIVFSHGLLWNSNLYAQQIAALKDRYRCIAYDHRGQGRSLAPPGKGIELRTVYEDAVALIQALGLAPCHFVGLSMGGFVGLRVAARHPELLRSLILMDTSADAESLWNLSRYRLLTAATHWLGLRPVVDRIMSIYFGPDFLKDPSRAAEREGLRRQLASNPRAVWRAMQGVITRRSVIDELEHIHTPTLILVGEDDVVTTPARAEQLHARIFGSRLVRLPHVGHMSNLEQPEQVNAALHRFLADISARERSPARALRTGSLLEAWQG</sequence>
<feature type="domain" description="AB hydrolase-1" evidence="2">
    <location>
        <begin position="65"/>
        <end position="294"/>
    </location>
</feature>
<reference evidence="3 4" key="1">
    <citation type="submission" date="2006-04" db="EMBL/GenBank/DDBJ databases">
        <authorList>
            <person name="Nierman W.C."/>
        </authorList>
    </citation>
    <scope>NUCLEOTIDE SEQUENCE [LARGE SCALE GENOMIC DNA]</scope>
    <source>
        <strain evidence="3 4">DW4/3-1</strain>
    </source>
</reference>
<dbReference type="Gene3D" id="3.40.50.1820">
    <property type="entry name" value="alpha/beta hydrolase"/>
    <property type="match status" value="1"/>
</dbReference>
<evidence type="ECO:0000313" key="4">
    <source>
        <dbReference type="Proteomes" id="UP000032702"/>
    </source>
</evidence>
<name>Q08WC7_STIAD</name>
<dbReference type="InterPro" id="IPR000639">
    <property type="entry name" value="Epox_hydrolase-like"/>
</dbReference>
<dbReference type="EMBL" id="AAMD01000103">
    <property type="protein sequence ID" value="EAU64791.1"/>
    <property type="molecule type" value="Genomic_DNA"/>
</dbReference>
<dbReference type="AlphaFoldDB" id="Q08WC7"/>
<evidence type="ECO:0000313" key="3">
    <source>
        <dbReference type="EMBL" id="EAU64791.1"/>
    </source>
</evidence>
<dbReference type="PATRIC" id="fig|378806.16.peg.3781"/>
<dbReference type="InterPro" id="IPR000073">
    <property type="entry name" value="AB_hydrolase_1"/>
</dbReference>
<proteinExistence type="predicted"/>
<organism evidence="3 4">
    <name type="scientific">Stigmatella aurantiaca (strain DW4/3-1)</name>
    <dbReference type="NCBI Taxonomy" id="378806"/>
    <lineage>
        <taxon>Bacteria</taxon>
        <taxon>Pseudomonadati</taxon>
        <taxon>Myxococcota</taxon>
        <taxon>Myxococcia</taxon>
        <taxon>Myxococcales</taxon>
        <taxon>Cystobacterineae</taxon>
        <taxon>Archangiaceae</taxon>
        <taxon>Stigmatella</taxon>
    </lineage>
</organism>
<dbReference type="InterPro" id="IPR050266">
    <property type="entry name" value="AB_hydrolase_sf"/>
</dbReference>
<dbReference type="Proteomes" id="UP000032702">
    <property type="component" value="Unassembled WGS sequence"/>
</dbReference>
<evidence type="ECO:0000256" key="1">
    <source>
        <dbReference type="SAM" id="MobiDB-lite"/>
    </source>
</evidence>
<feature type="region of interest" description="Disordered" evidence="1">
    <location>
        <begin position="1"/>
        <end position="25"/>
    </location>
</feature>
<evidence type="ECO:0000259" key="2">
    <source>
        <dbReference type="Pfam" id="PF00561"/>
    </source>
</evidence>
<dbReference type="ESTHER" id="stiau-q08wc7">
    <property type="family name" value="Epoxide_hydrolase"/>
</dbReference>
<protein>
    <submittedName>
        <fullName evidence="3">Carboxymuconolactone decarboxylase</fullName>
    </submittedName>
</protein>
<dbReference type="GO" id="GO:0003824">
    <property type="term" value="F:catalytic activity"/>
    <property type="evidence" value="ECO:0007669"/>
    <property type="project" value="InterPro"/>
</dbReference>
<dbReference type="SUPFAM" id="SSF53474">
    <property type="entry name" value="alpha/beta-Hydrolases"/>
    <property type="match status" value="1"/>
</dbReference>
<comment type="caution">
    <text evidence="3">The sequence shown here is derived from an EMBL/GenBank/DDBJ whole genome shotgun (WGS) entry which is preliminary data.</text>
</comment>
<gene>
    <name evidence="3" type="ORF">STIAU_0395</name>
</gene>
<dbReference type="Pfam" id="PF00561">
    <property type="entry name" value="Abhydrolase_1"/>
    <property type="match status" value="1"/>
</dbReference>
<dbReference type="PRINTS" id="PR00111">
    <property type="entry name" value="ABHYDROLASE"/>
</dbReference>
<dbReference type="InterPro" id="IPR029058">
    <property type="entry name" value="AB_hydrolase_fold"/>
</dbReference>
<accession>Q08WC7</accession>
<dbReference type="PANTHER" id="PTHR43798">
    <property type="entry name" value="MONOACYLGLYCEROL LIPASE"/>
    <property type="match status" value="1"/>
</dbReference>
<dbReference type="PRINTS" id="PR00412">
    <property type="entry name" value="EPOXHYDRLASE"/>
</dbReference>